<reference evidence="1" key="1">
    <citation type="journal article" date="2015" name="Nature">
        <title>Complex archaea that bridge the gap between prokaryotes and eukaryotes.</title>
        <authorList>
            <person name="Spang A."/>
            <person name="Saw J.H."/>
            <person name="Jorgensen S.L."/>
            <person name="Zaremba-Niedzwiedzka K."/>
            <person name="Martijn J."/>
            <person name="Lind A.E."/>
            <person name="van Eijk R."/>
            <person name="Schleper C."/>
            <person name="Guy L."/>
            <person name="Ettema T.J."/>
        </authorList>
    </citation>
    <scope>NUCLEOTIDE SEQUENCE</scope>
</reference>
<proteinExistence type="predicted"/>
<sequence>MAPAALLFAGVGLSALSTIKKGQIAEAQGRLDKEIGLRNQQSLERQRKAEIDAAS</sequence>
<dbReference type="EMBL" id="LAZR01012857">
    <property type="protein sequence ID" value="KKM24754.1"/>
    <property type="molecule type" value="Genomic_DNA"/>
</dbReference>
<gene>
    <name evidence="1" type="ORF">LCGC14_1601920</name>
</gene>
<accession>A0A0F9IXG0</accession>
<protein>
    <submittedName>
        <fullName evidence="1">Uncharacterized protein</fullName>
    </submittedName>
</protein>
<name>A0A0F9IXG0_9ZZZZ</name>
<evidence type="ECO:0000313" key="1">
    <source>
        <dbReference type="EMBL" id="KKM24754.1"/>
    </source>
</evidence>
<organism evidence="1">
    <name type="scientific">marine sediment metagenome</name>
    <dbReference type="NCBI Taxonomy" id="412755"/>
    <lineage>
        <taxon>unclassified sequences</taxon>
        <taxon>metagenomes</taxon>
        <taxon>ecological metagenomes</taxon>
    </lineage>
</organism>
<feature type="non-terminal residue" evidence="1">
    <location>
        <position position="55"/>
    </location>
</feature>
<dbReference type="AlphaFoldDB" id="A0A0F9IXG0"/>
<comment type="caution">
    <text evidence="1">The sequence shown here is derived from an EMBL/GenBank/DDBJ whole genome shotgun (WGS) entry which is preliminary data.</text>
</comment>